<name>A0A645DAS4_9ZZZZ</name>
<protein>
    <submittedName>
        <fullName evidence="2">Anthranilate synthase component 1</fullName>
        <ecNumber evidence="2">4.1.3.27</ecNumber>
    </submittedName>
</protein>
<sequence length="179" mass="19710">MKGTIDASVPNAVQRVLEDPKERCEHNTIVDLIRNDVGIVCDKVSVERFRYTTGINTGRGEILQVSSDIRGRLPSAGNREFGDIIFSMLPAGSVSGAPKGSTCQIIRRAEGEARGYYTGVFGYFDGRVLDSAVLIRFIEVVADGHGNESFYYRSGGGITMNSNCEQEYREMLSKIYIPV</sequence>
<evidence type="ECO:0000259" key="1">
    <source>
        <dbReference type="Pfam" id="PF00425"/>
    </source>
</evidence>
<dbReference type="GO" id="GO:0046820">
    <property type="term" value="F:4-amino-4-deoxychorismate synthase activity"/>
    <property type="evidence" value="ECO:0007669"/>
    <property type="project" value="TreeGrafter"/>
</dbReference>
<dbReference type="EMBL" id="VSSQ01034452">
    <property type="protein sequence ID" value="MPM86401.1"/>
    <property type="molecule type" value="Genomic_DNA"/>
</dbReference>
<dbReference type="GO" id="GO:0004049">
    <property type="term" value="F:anthranilate synthase activity"/>
    <property type="evidence" value="ECO:0007669"/>
    <property type="project" value="UniProtKB-EC"/>
</dbReference>
<evidence type="ECO:0000313" key="2">
    <source>
        <dbReference type="EMBL" id="MPM86401.1"/>
    </source>
</evidence>
<accession>A0A645DAS4</accession>
<gene>
    <name evidence="2" type="primary">trpE_24</name>
    <name evidence="2" type="ORF">SDC9_133490</name>
</gene>
<dbReference type="GO" id="GO:0000162">
    <property type="term" value="P:L-tryptophan biosynthetic process"/>
    <property type="evidence" value="ECO:0007669"/>
    <property type="project" value="TreeGrafter"/>
</dbReference>
<feature type="domain" description="Chorismate-utilising enzyme C-terminal" evidence="1">
    <location>
        <begin position="1"/>
        <end position="174"/>
    </location>
</feature>
<dbReference type="PANTHER" id="PTHR11236">
    <property type="entry name" value="AMINOBENZOATE/ANTHRANILATE SYNTHASE"/>
    <property type="match status" value="1"/>
</dbReference>
<dbReference type="PANTHER" id="PTHR11236:SF50">
    <property type="entry name" value="AMINODEOXYCHORISMATE SYNTHASE COMPONENT 1"/>
    <property type="match status" value="1"/>
</dbReference>
<dbReference type="InterPro" id="IPR015890">
    <property type="entry name" value="Chorismate_C"/>
</dbReference>
<dbReference type="InterPro" id="IPR019999">
    <property type="entry name" value="Anth_synth_I-like"/>
</dbReference>
<dbReference type="AlphaFoldDB" id="A0A645DAS4"/>
<comment type="caution">
    <text evidence="2">The sequence shown here is derived from an EMBL/GenBank/DDBJ whole genome shotgun (WGS) entry which is preliminary data.</text>
</comment>
<dbReference type="PRINTS" id="PR00095">
    <property type="entry name" value="ANTSNTHASEI"/>
</dbReference>
<organism evidence="2">
    <name type="scientific">bioreactor metagenome</name>
    <dbReference type="NCBI Taxonomy" id="1076179"/>
    <lineage>
        <taxon>unclassified sequences</taxon>
        <taxon>metagenomes</taxon>
        <taxon>ecological metagenomes</taxon>
    </lineage>
</organism>
<reference evidence="2" key="1">
    <citation type="submission" date="2019-08" db="EMBL/GenBank/DDBJ databases">
        <authorList>
            <person name="Kucharzyk K."/>
            <person name="Murdoch R.W."/>
            <person name="Higgins S."/>
            <person name="Loffler F."/>
        </authorList>
    </citation>
    <scope>NUCLEOTIDE SEQUENCE</scope>
</reference>
<dbReference type="SUPFAM" id="SSF56322">
    <property type="entry name" value="ADC synthase"/>
    <property type="match status" value="1"/>
</dbReference>
<keyword evidence="2" id="KW-0456">Lyase</keyword>
<dbReference type="Gene3D" id="3.60.120.10">
    <property type="entry name" value="Anthranilate synthase"/>
    <property type="match status" value="1"/>
</dbReference>
<dbReference type="InterPro" id="IPR005801">
    <property type="entry name" value="ADC_synthase"/>
</dbReference>
<dbReference type="Pfam" id="PF00425">
    <property type="entry name" value="Chorismate_bind"/>
    <property type="match status" value="1"/>
</dbReference>
<dbReference type="EC" id="4.1.3.27" evidence="2"/>
<proteinExistence type="predicted"/>